<evidence type="ECO:0000256" key="4">
    <source>
        <dbReference type="SAM" id="MobiDB-lite"/>
    </source>
</evidence>
<dbReference type="InParanoid" id="D7FQI5"/>
<evidence type="ECO:0000259" key="5">
    <source>
        <dbReference type="Pfam" id="PF01416"/>
    </source>
</evidence>
<evidence type="ECO:0000313" key="6">
    <source>
        <dbReference type="EMBL" id="CBJ30580.1"/>
    </source>
</evidence>
<keyword evidence="2" id="KW-0819">tRNA processing</keyword>
<dbReference type="EMBL" id="FN648380">
    <property type="protein sequence ID" value="CBJ30580.1"/>
    <property type="molecule type" value="Genomic_DNA"/>
</dbReference>
<comment type="similarity">
    <text evidence="1">Belongs to the tRNA pseudouridine synthase TruA family.</text>
</comment>
<dbReference type="STRING" id="2880.D7FQI5"/>
<feature type="region of interest" description="Disordered" evidence="4">
    <location>
        <begin position="590"/>
        <end position="679"/>
    </location>
</feature>
<gene>
    <name evidence="6" type="ORF">Esi_0203_0002</name>
</gene>
<evidence type="ECO:0000313" key="7">
    <source>
        <dbReference type="Proteomes" id="UP000002630"/>
    </source>
</evidence>
<feature type="region of interest" description="Disordered" evidence="4">
    <location>
        <begin position="1"/>
        <end position="32"/>
    </location>
</feature>
<reference evidence="6 7" key="1">
    <citation type="journal article" date="2010" name="Nature">
        <title>The Ectocarpus genome and the independent evolution of multicellularity in brown algae.</title>
        <authorList>
            <person name="Cock J.M."/>
            <person name="Sterck L."/>
            <person name="Rouze P."/>
            <person name="Scornet D."/>
            <person name="Allen A.E."/>
            <person name="Amoutzias G."/>
            <person name="Anthouard V."/>
            <person name="Artiguenave F."/>
            <person name="Aury J.M."/>
            <person name="Badger J.H."/>
            <person name="Beszteri B."/>
            <person name="Billiau K."/>
            <person name="Bonnet E."/>
            <person name="Bothwell J.H."/>
            <person name="Bowler C."/>
            <person name="Boyen C."/>
            <person name="Brownlee C."/>
            <person name="Carrano C.J."/>
            <person name="Charrier B."/>
            <person name="Cho G.Y."/>
            <person name="Coelho S.M."/>
            <person name="Collen J."/>
            <person name="Corre E."/>
            <person name="Da Silva C."/>
            <person name="Delage L."/>
            <person name="Delaroque N."/>
            <person name="Dittami S.M."/>
            <person name="Doulbeau S."/>
            <person name="Elias M."/>
            <person name="Farnham G."/>
            <person name="Gachon C.M."/>
            <person name="Gschloessl B."/>
            <person name="Heesch S."/>
            <person name="Jabbari K."/>
            <person name="Jubin C."/>
            <person name="Kawai H."/>
            <person name="Kimura K."/>
            <person name="Kloareg B."/>
            <person name="Kupper F.C."/>
            <person name="Lang D."/>
            <person name="Le Bail A."/>
            <person name="Leblanc C."/>
            <person name="Lerouge P."/>
            <person name="Lohr M."/>
            <person name="Lopez P.J."/>
            <person name="Martens C."/>
            <person name="Maumus F."/>
            <person name="Michel G."/>
            <person name="Miranda-Saavedra D."/>
            <person name="Morales J."/>
            <person name="Moreau H."/>
            <person name="Motomura T."/>
            <person name="Nagasato C."/>
            <person name="Napoli C.A."/>
            <person name="Nelson D.R."/>
            <person name="Nyvall-Collen P."/>
            <person name="Peters A.F."/>
            <person name="Pommier C."/>
            <person name="Potin P."/>
            <person name="Poulain J."/>
            <person name="Quesneville H."/>
            <person name="Read B."/>
            <person name="Rensing S.A."/>
            <person name="Ritter A."/>
            <person name="Rousvoal S."/>
            <person name="Samanta M."/>
            <person name="Samson G."/>
            <person name="Schroeder D.C."/>
            <person name="Segurens B."/>
            <person name="Strittmatter M."/>
            <person name="Tonon T."/>
            <person name="Tregear J.W."/>
            <person name="Valentin K."/>
            <person name="von Dassow P."/>
            <person name="Yamagishi T."/>
            <person name="Van de Peer Y."/>
            <person name="Wincker P."/>
        </authorList>
    </citation>
    <scope>NUCLEOTIDE SEQUENCE [LARGE SCALE GENOMIC DNA]</scope>
    <source>
        <strain evidence="7">Ec32 / CCAP1310/4</strain>
    </source>
</reference>
<dbReference type="EMBL" id="FN649727">
    <property type="protein sequence ID" value="CBJ30580.1"/>
    <property type="molecule type" value="Genomic_DNA"/>
</dbReference>
<feature type="domain" description="Pseudouridine synthase I TruA alpha/beta" evidence="5">
    <location>
        <begin position="348"/>
        <end position="414"/>
    </location>
</feature>
<keyword evidence="7" id="KW-1185">Reference proteome</keyword>
<protein>
    <recommendedName>
        <fullName evidence="5">Pseudouridine synthase I TruA alpha/beta domain-containing protein</fullName>
    </recommendedName>
</protein>
<feature type="compositionally biased region" description="Gly residues" evidence="4">
    <location>
        <begin position="654"/>
        <end position="663"/>
    </location>
</feature>
<accession>D7FQI5</accession>
<dbReference type="GO" id="GO:0009982">
    <property type="term" value="F:pseudouridine synthase activity"/>
    <property type="evidence" value="ECO:0007669"/>
    <property type="project" value="InterPro"/>
</dbReference>
<dbReference type="PANTHER" id="PTHR11142:SF4">
    <property type="entry name" value="PSEUDOURIDYLATE SYNTHASE 1 HOMOLOG"/>
    <property type="match status" value="1"/>
</dbReference>
<dbReference type="InterPro" id="IPR001406">
    <property type="entry name" value="PsdUridine_synth_TruA"/>
</dbReference>
<keyword evidence="3" id="KW-0413">Isomerase</keyword>
<dbReference type="InterPro" id="IPR020103">
    <property type="entry name" value="PsdUridine_synth_cat_dom_sf"/>
</dbReference>
<evidence type="ECO:0000256" key="1">
    <source>
        <dbReference type="ARBA" id="ARBA00009375"/>
    </source>
</evidence>
<dbReference type="Pfam" id="PF01416">
    <property type="entry name" value="PseudoU_synth_1"/>
    <property type="match status" value="1"/>
</dbReference>
<dbReference type="SUPFAM" id="SSF55120">
    <property type="entry name" value="Pseudouridine synthase"/>
    <property type="match status" value="1"/>
</dbReference>
<dbReference type="GO" id="GO:0031119">
    <property type="term" value="P:tRNA pseudouridine synthesis"/>
    <property type="evidence" value="ECO:0007669"/>
    <property type="project" value="TreeGrafter"/>
</dbReference>
<dbReference type="InterPro" id="IPR020097">
    <property type="entry name" value="PsdUridine_synth_TruA_a/b_dom"/>
</dbReference>
<feature type="region of interest" description="Disordered" evidence="4">
    <location>
        <begin position="788"/>
        <end position="822"/>
    </location>
</feature>
<proteinExistence type="inferred from homology"/>
<feature type="compositionally biased region" description="Basic and acidic residues" evidence="4">
    <location>
        <begin position="610"/>
        <end position="619"/>
    </location>
</feature>
<dbReference type="GO" id="GO:0003723">
    <property type="term" value="F:RNA binding"/>
    <property type="evidence" value="ECO:0007669"/>
    <property type="project" value="InterPro"/>
</dbReference>
<evidence type="ECO:0000256" key="3">
    <source>
        <dbReference type="ARBA" id="ARBA00023235"/>
    </source>
</evidence>
<sequence>MTPLDPEVAPSEAAAGDRTSETPPSPKRAPPVTTCSFCSERFPTRSAMFRHLERPCATCPAPREDYGEKVLLVVGYDSRLMAGDKGGEGAVTPPTSDTYNMPTPPVGTSSGTAAAVGGASAASSVLKAMGIEVERRRDAGGEGGGSSQQQSYCSRPGGFSQASSVGSRTCPLLAQEEEVSATADTICLRAPTTVPQEGIRKWLDDTNAALDNSDGNAREAIRLLGRMAVPSTFHAEIHAKRRRYEYLLPAWMLDETAEGPWEGPPRGQENLIPLLRRLRARGLRPFGHCNGEHDGTRRRCPLWHNFSASALPHSPSSLRRLFRFYAMEVIQSSPSSSQGGDAGASGADYVCLSINGDAFMSQQVRGMVALAVAGARGLISAEGIAATIDPTRQEDLLPVPLAPAAPCSLAEVGYSGWQMRLGVGGQGVCMSPGAEQRGCRPLEGWSDEASRSEGARFRRQVLDSAARWWEERDGGVGWLKDVLQPGAVKLGREVQVSDMRAGDLEGDRSNEGRGEEDGCGGRSGSRDESRRGAGADGAPLSAEDLSSLEEAPVLYAKVLGLLREASASGQWPTSTASRSLVIFGERGDRADEMCSGTGRSKQTDLAGCAKGRDSDKTALAEEAPPAMARTVGEENASAATEPDGQQEQEDRQRGGGGDGGGSGSFTLGAFPPPCPPPRGNRLFAELARAAFELEAALLPERPPSTTIAVNRNARFKPHVDSGSGAGQSRSLIVGLGDYVRGELVVEGEEADIRYRPLEFNGWTQRHWTRPFSGERYSLVWFTPKGCEGISGDARFSSAADDDDAGGGEGRSGDEGGEVSPSR</sequence>
<feature type="compositionally biased region" description="Basic and acidic residues" evidence="4">
    <location>
        <begin position="500"/>
        <end position="516"/>
    </location>
</feature>
<feature type="region of interest" description="Disordered" evidence="4">
    <location>
        <begin position="137"/>
        <end position="159"/>
    </location>
</feature>
<dbReference type="GO" id="GO:0005634">
    <property type="term" value="C:nucleus"/>
    <property type="evidence" value="ECO:0007669"/>
    <property type="project" value="TreeGrafter"/>
</dbReference>
<dbReference type="PANTHER" id="PTHR11142">
    <property type="entry name" value="PSEUDOURIDYLATE SYNTHASE"/>
    <property type="match status" value="1"/>
</dbReference>
<name>D7FQI5_ECTSI</name>
<feature type="region of interest" description="Disordered" evidence="4">
    <location>
        <begin position="494"/>
        <end position="544"/>
    </location>
</feature>
<dbReference type="OrthoDB" id="416253at2759"/>
<dbReference type="GO" id="GO:1990481">
    <property type="term" value="P:mRNA pseudouridine synthesis"/>
    <property type="evidence" value="ECO:0007669"/>
    <property type="project" value="TreeGrafter"/>
</dbReference>
<dbReference type="Proteomes" id="UP000002630">
    <property type="component" value="Linkage Group LG02"/>
</dbReference>
<dbReference type="Gene3D" id="3.30.70.660">
    <property type="entry name" value="Pseudouridine synthase I, catalytic domain, C-terminal subdomain"/>
    <property type="match status" value="1"/>
</dbReference>
<dbReference type="AlphaFoldDB" id="D7FQI5"/>
<dbReference type="InterPro" id="IPR020095">
    <property type="entry name" value="PsdUridine_synth_TruA_C"/>
</dbReference>
<organism evidence="6 7">
    <name type="scientific">Ectocarpus siliculosus</name>
    <name type="common">Brown alga</name>
    <name type="synonym">Conferva siliculosa</name>
    <dbReference type="NCBI Taxonomy" id="2880"/>
    <lineage>
        <taxon>Eukaryota</taxon>
        <taxon>Sar</taxon>
        <taxon>Stramenopiles</taxon>
        <taxon>Ochrophyta</taxon>
        <taxon>PX clade</taxon>
        <taxon>Phaeophyceae</taxon>
        <taxon>Ectocarpales</taxon>
        <taxon>Ectocarpaceae</taxon>
        <taxon>Ectocarpus</taxon>
    </lineage>
</organism>
<dbReference type="eggNOG" id="KOG2553">
    <property type="taxonomic scope" value="Eukaryota"/>
</dbReference>
<feature type="compositionally biased region" description="Basic and acidic residues" evidence="4">
    <location>
        <begin position="524"/>
        <end position="533"/>
    </location>
</feature>
<evidence type="ECO:0000256" key="2">
    <source>
        <dbReference type="ARBA" id="ARBA00022694"/>
    </source>
</evidence>